<protein>
    <submittedName>
        <fullName evidence="2">Glycosyltransferase</fullName>
    </submittedName>
</protein>
<dbReference type="STRING" id="84135.GCA_001052115_00306"/>
<keyword evidence="2" id="KW-0808">Transferase</keyword>
<proteinExistence type="predicted"/>
<feature type="chain" id="PRO_5014853458" evidence="1">
    <location>
        <begin position="25"/>
        <end position="134"/>
    </location>
</feature>
<dbReference type="PROSITE" id="PS51257">
    <property type="entry name" value="PROKAR_LIPOPROTEIN"/>
    <property type="match status" value="1"/>
</dbReference>
<gene>
    <name evidence="2" type="ORF">CJ218_04140</name>
</gene>
<keyword evidence="1" id="KW-0732">Signal</keyword>
<dbReference type="GO" id="GO:0016740">
    <property type="term" value="F:transferase activity"/>
    <property type="evidence" value="ECO:0007669"/>
    <property type="project" value="UniProtKB-KW"/>
</dbReference>
<dbReference type="RefSeq" id="WP_102189708.1">
    <property type="nucleotide sequence ID" value="NZ_CAUTAO010000004.1"/>
</dbReference>
<name>A0A2N6SFF6_9BACL</name>
<comment type="caution">
    <text evidence="2">The sequence shown here is derived from an EMBL/GenBank/DDBJ whole genome shotgun (WGS) entry which is preliminary data.</text>
</comment>
<reference evidence="2 3" key="1">
    <citation type="submission" date="2017-09" db="EMBL/GenBank/DDBJ databases">
        <title>Bacterial strain isolated from the female urinary microbiota.</title>
        <authorList>
            <person name="Thomas-White K."/>
            <person name="Kumar N."/>
            <person name="Forster S."/>
            <person name="Putonti C."/>
            <person name="Lawley T."/>
            <person name="Wolfe A.J."/>
        </authorList>
    </citation>
    <scope>NUCLEOTIDE SEQUENCE [LARGE SCALE GENOMIC DNA]</scope>
    <source>
        <strain evidence="2 3">UMB0186</strain>
    </source>
</reference>
<feature type="signal peptide" evidence="1">
    <location>
        <begin position="1"/>
        <end position="24"/>
    </location>
</feature>
<accession>A0A2N6SFF6</accession>
<evidence type="ECO:0000313" key="2">
    <source>
        <dbReference type="EMBL" id="PMC52637.1"/>
    </source>
</evidence>
<evidence type="ECO:0000313" key="3">
    <source>
        <dbReference type="Proteomes" id="UP000235670"/>
    </source>
</evidence>
<dbReference type="OrthoDB" id="2237258at2"/>
<dbReference type="AlphaFoldDB" id="A0A2N6SFF6"/>
<sequence length="134" mass="15688">MNKYLKIISYILLTVFLISFSACSKSTNLIEGEWKAQTGAMKNEIVKFDNDRVTVNGKEYDYKLKSKENKGDLIYYKIEQNGESYTIIFPDKDKNIAIMIQPYSQNDDLYGKVLYAMNKKDQPNYSEYVKKYIN</sequence>
<organism evidence="2 3">
    <name type="scientific">Gemella sanguinis</name>
    <dbReference type="NCBI Taxonomy" id="84135"/>
    <lineage>
        <taxon>Bacteria</taxon>
        <taxon>Bacillati</taxon>
        <taxon>Bacillota</taxon>
        <taxon>Bacilli</taxon>
        <taxon>Bacillales</taxon>
        <taxon>Gemellaceae</taxon>
        <taxon>Gemella</taxon>
    </lineage>
</organism>
<evidence type="ECO:0000256" key="1">
    <source>
        <dbReference type="SAM" id="SignalP"/>
    </source>
</evidence>
<dbReference type="Proteomes" id="UP000235670">
    <property type="component" value="Unassembled WGS sequence"/>
</dbReference>
<dbReference type="EMBL" id="PNGT01000003">
    <property type="protein sequence ID" value="PMC52637.1"/>
    <property type="molecule type" value="Genomic_DNA"/>
</dbReference>